<dbReference type="EMBL" id="WJXW01000001">
    <property type="protein sequence ID" value="KAF9741139.1"/>
    <property type="molecule type" value="Genomic_DNA"/>
</dbReference>
<feature type="compositionally biased region" description="Basic and acidic residues" evidence="5">
    <location>
        <begin position="246"/>
        <end position="261"/>
    </location>
</feature>
<keyword evidence="8" id="KW-1185">Reference proteome</keyword>
<dbReference type="GO" id="GO:0008270">
    <property type="term" value="F:zinc ion binding"/>
    <property type="evidence" value="ECO:0007669"/>
    <property type="project" value="UniProtKB-KW"/>
</dbReference>
<evidence type="ECO:0000259" key="6">
    <source>
        <dbReference type="PROSITE" id="PS50089"/>
    </source>
</evidence>
<dbReference type="GO" id="GO:0016567">
    <property type="term" value="P:protein ubiquitination"/>
    <property type="evidence" value="ECO:0007669"/>
    <property type="project" value="TreeGrafter"/>
</dbReference>
<feature type="compositionally biased region" description="Gly residues" evidence="5">
    <location>
        <begin position="221"/>
        <end position="232"/>
    </location>
</feature>
<evidence type="ECO:0000256" key="2">
    <source>
        <dbReference type="ARBA" id="ARBA00022771"/>
    </source>
</evidence>
<dbReference type="AlphaFoldDB" id="A0A9P6GVV9"/>
<dbReference type="PANTHER" id="PTHR45969">
    <property type="entry name" value="RING ZINC FINGER PROTEIN-RELATED"/>
    <property type="match status" value="1"/>
</dbReference>
<organism evidence="7 8">
    <name type="scientific">Paraphaeosphaeria minitans</name>
    <dbReference type="NCBI Taxonomy" id="565426"/>
    <lineage>
        <taxon>Eukaryota</taxon>
        <taxon>Fungi</taxon>
        <taxon>Dikarya</taxon>
        <taxon>Ascomycota</taxon>
        <taxon>Pezizomycotina</taxon>
        <taxon>Dothideomycetes</taxon>
        <taxon>Pleosporomycetidae</taxon>
        <taxon>Pleosporales</taxon>
        <taxon>Massarineae</taxon>
        <taxon>Didymosphaeriaceae</taxon>
        <taxon>Paraphaeosphaeria</taxon>
    </lineage>
</organism>
<evidence type="ECO:0000256" key="3">
    <source>
        <dbReference type="ARBA" id="ARBA00022833"/>
    </source>
</evidence>
<feature type="compositionally biased region" description="Low complexity" evidence="5">
    <location>
        <begin position="31"/>
        <end position="50"/>
    </location>
</feature>
<keyword evidence="2 4" id="KW-0863">Zinc-finger</keyword>
<dbReference type="InterPro" id="IPR013083">
    <property type="entry name" value="Znf_RING/FYVE/PHD"/>
</dbReference>
<dbReference type="SMART" id="SM00184">
    <property type="entry name" value="RING"/>
    <property type="match status" value="1"/>
</dbReference>
<dbReference type="InterPro" id="IPR001841">
    <property type="entry name" value="Znf_RING"/>
</dbReference>
<dbReference type="Gene3D" id="3.30.40.10">
    <property type="entry name" value="Zinc/RING finger domain, C3HC4 (zinc finger)"/>
    <property type="match status" value="1"/>
</dbReference>
<evidence type="ECO:0000313" key="7">
    <source>
        <dbReference type="EMBL" id="KAF9741139.1"/>
    </source>
</evidence>
<dbReference type="SUPFAM" id="SSF57850">
    <property type="entry name" value="RING/U-box"/>
    <property type="match status" value="1"/>
</dbReference>
<dbReference type="PANTHER" id="PTHR45969:SF69">
    <property type="entry name" value="FINGER DOMAIN PROTEIN, PUTATIVE (AFU_ORTHOLOGUE AFUA_3G12190)-RELATED"/>
    <property type="match status" value="1"/>
</dbReference>
<keyword evidence="3" id="KW-0862">Zinc</keyword>
<dbReference type="Pfam" id="PF13639">
    <property type="entry name" value="zf-RING_2"/>
    <property type="match status" value="1"/>
</dbReference>
<accession>A0A9P6GVV9</accession>
<protein>
    <recommendedName>
        <fullName evidence="6">RING-type domain-containing protein</fullName>
    </recommendedName>
</protein>
<comment type="caution">
    <text evidence="7">The sequence shown here is derived from an EMBL/GenBank/DDBJ whole genome shotgun (WGS) entry which is preliminary data.</text>
</comment>
<dbReference type="OrthoDB" id="3801175at2759"/>
<feature type="domain" description="RING-type" evidence="6">
    <location>
        <begin position="86"/>
        <end position="128"/>
    </location>
</feature>
<feature type="region of interest" description="Disordered" evidence="5">
    <location>
        <begin position="20"/>
        <end position="62"/>
    </location>
</feature>
<dbReference type="Proteomes" id="UP000756921">
    <property type="component" value="Unassembled WGS sequence"/>
</dbReference>
<feature type="region of interest" description="Disordered" evidence="5">
    <location>
        <begin position="215"/>
        <end position="261"/>
    </location>
</feature>
<name>A0A9P6GVV9_9PLEO</name>
<reference evidence="7" key="1">
    <citation type="journal article" date="2020" name="Mol. Plant Microbe Interact.">
        <title>Genome Sequence of the Biocontrol Agent Coniothyrium minitans strain Conio (IMI 134523).</title>
        <authorList>
            <person name="Patel D."/>
            <person name="Shittu T.A."/>
            <person name="Baroncelli R."/>
            <person name="Muthumeenakshi S."/>
            <person name="Osborne T.H."/>
            <person name="Janganan T.K."/>
            <person name="Sreenivasaprasad S."/>
        </authorList>
    </citation>
    <scope>NUCLEOTIDE SEQUENCE</scope>
    <source>
        <strain evidence="7">Conio</strain>
    </source>
</reference>
<gene>
    <name evidence="7" type="ORF">PMIN01_00678</name>
</gene>
<proteinExistence type="predicted"/>
<keyword evidence="1" id="KW-0479">Metal-binding</keyword>
<evidence type="ECO:0000256" key="1">
    <source>
        <dbReference type="ARBA" id="ARBA00022723"/>
    </source>
</evidence>
<evidence type="ECO:0000256" key="4">
    <source>
        <dbReference type="PROSITE-ProRule" id="PRU00175"/>
    </source>
</evidence>
<dbReference type="GO" id="GO:0061630">
    <property type="term" value="F:ubiquitin protein ligase activity"/>
    <property type="evidence" value="ECO:0007669"/>
    <property type="project" value="TreeGrafter"/>
</dbReference>
<evidence type="ECO:0000313" key="8">
    <source>
        <dbReference type="Proteomes" id="UP000756921"/>
    </source>
</evidence>
<dbReference type="PROSITE" id="PS50089">
    <property type="entry name" value="ZF_RING_2"/>
    <property type="match status" value="1"/>
</dbReference>
<evidence type="ECO:0000256" key="5">
    <source>
        <dbReference type="SAM" id="MobiDB-lite"/>
    </source>
</evidence>
<sequence length="261" mass="27069">MPSYADKSAFLANGLAPFIASPPHTPPPASPSSAATSDPLFSPVAADTPSTPTPAFPTTDPALNTIAADAPAVPASPPDAPSQAICPVCLDPLSPTPPAIRIRTCTHAYHEVCLSRWLDKHNTCPACRGVLFTAAPRAGPRAPPGSMAAAALLPPWRLGSEVGRPASRRWVSEARRPWDGYWGGNGEWVEVRTEMPGPPDDTAPVRRARVGRLGMHRGASEGAGGEGAGGEGARFMMGRRRGPRGSGRDVPEVGDEAGRGG</sequence>